<dbReference type="Proteomes" id="UP000692954">
    <property type="component" value="Unassembled WGS sequence"/>
</dbReference>
<dbReference type="AlphaFoldDB" id="A0A8S1KGU3"/>
<evidence type="ECO:0000313" key="2">
    <source>
        <dbReference type="Proteomes" id="UP000692954"/>
    </source>
</evidence>
<accession>A0A8S1KGU3</accession>
<proteinExistence type="predicted"/>
<comment type="caution">
    <text evidence="1">The sequence shown here is derived from an EMBL/GenBank/DDBJ whole genome shotgun (WGS) entry which is preliminary data.</text>
</comment>
<protein>
    <submittedName>
        <fullName evidence="1">Uncharacterized protein</fullName>
    </submittedName>
</protein>
<gene>
    <name evidence="1" type="ORF">PSON_ATCC_30995.1.T0060393</name>
</gene>
<name>A0A8S1KGU3_9CILI</name>
<reference evidence="1" key="1">
    <citation type="submission" date="2021-01" db="EMBL/GenBank/DDBJ databases">
        <authorList>
            <consortium name="Genoscope - CEA"/>
            <person name="William W."/>
        </authorList>
    </citation>
    <scope>NUCLEOTIDE SEQUENCE</scope>
</reference>
<evidence type="ECO:0000313" key="1">
    <source>
        <dbReference type="EMBL" id="CAD8052316.1"/>
    </source>
</evidence>
<sequence>MINYNLNIFNNILHQVQIQNSVDYLKQFMHQRVRKLFFAFEVDELKQIFQNFYELINLLIIKDPTQPLLLIQMQFRKPLLLLLHFLKMSRTKENQYQNQLSMLFKFTIVIPQCIRQGDPFQFQL</sequence>
<dbReference type="EMBL" id="CAJJDN010000006">
    <property type="protein sequence ID" value="CAD8052316.1"/>
    <property type="molecule type" value="Genomic_DNA"/>
</dbReference>
<organism evidence="1 2">
    <name type="scientific">Paramecium sonneborni</name>
    <dbReference type="NCBI Taxonomy" id="65129"/>
    <lineage>
        <taxon>Eukaryota</taxon>
        <taxon>Sar</taxon>
        <taxon>Alveolata</taxon>
        <taxon>Ciliophora</taxon>
        <taxon>Intramacronucleata</taxon>
        <taxon>Oligohymenophorea</taxon>
        <taxon>Peniculida</taxon>
        <taxon>Parameciidae</taxon>
        <taxon>Paramecium</taxon>
    </lineage>
</organism>
<keyword evidence="2" id="KW-1185">Reference proteome</keyword>